<sequence length="52" mass="6131">MNMCLTHIKVGTPTNLKVRRKVLVERKVVMMRQQLLLQKEQIVQVSLQTKIQ</sequence>
<reference evidence="1" key="1">
    <citation type="journal article" date="2019" name="bioRxiv">
        <title>The Genome of the Zebra Mussel, Dreissena polymorpha: A Resource for Invasive Species Research.</title>
        <authorList>
            <person name="McCartney M.A."/>
            <person name="Auch B."/>
            <person name="Kono T."/>
            <person name="Mallez S."/>
            <person name="Zhang Y."/>
            <person name="Obille A."/>
            <person name="Becker A."/>
            <person name="Abrahante J.E."/>
            <person name="Garbe J."/>
            <person name="Badalamenti J.P."/>
            <person name="Herman A."/>
            <person name="Mangelson H."/>
            <person name="Liachko I."/>
            <person name="Sullivan S."/>
            <person name="Sone E.D."/>
            <person name="Koren S."/>
            <person name="Silverstein K.A.T."/>
            <person name="Beckman K.B."/>
            <person name="Gohl D.M."/>
        </authorList>
    </citation>
    <scope>NUCLEOTIDE SEQUENCE</scope>
    <source>
        <strain evidence="1">Duluth1</strain>
        <tissue evidence="1">Whole animal</tissue>
    </source>
</reference>
<dbReference type="EMBL" id="JAIWYP010000008">
    <property type="protein sequence ID" value="KAH3784570.1"/>
    <property type="molecule type" value="Genomic_DNA"/>
</dbReference>
<evidence type="ECO:0000313" key="1">
    <source>
        <dbReference type="EMBL" id="KAH3784570.1"/>
    </source>
</evidence>
<dbReference type="AlphaFoldDB" id="A0A9D4EQQ3"/>
<proteinExistence type="predicted"/>
<comment type="caution">
    <text evidence="1">The sequence shown here is derived from an EMBL/GenBank/DDBJ whole genome shotgun (WGS) entry which is preliminary data.</text>
</comment>
<keyword evidence="2" id="KW-1185">Reference proteome</keyword>
<dbReference type="Proteomes" id="UP000828390">
    <property type="component" value="Unassembled WGS sequence"/>
</dbReference>
<evidence type="ECO:0000313" key="2">
    <source>
        <dbReference type="Proteomes" id="UP000828390"/>
    </source>
</evidence>
<reference evidence="1" key="2">
    <citation type="submission" date="2020-11" db="EMBL/GenBank/DDBJ databases">
        <authorList>
            <person name="McCartney M.A."/>
            <person name="Auch B."/>
            <person name="Kono T."/>
            <person name="Mallez S."/>
            <person name="Becker A."/>
            <person name="Gohl D.M."/>
            <person name="Silverstein K.A.T."/>
            <person name="Koren S."/>
            <person name="Bechman K.B."/>
            <person name="Herman A."/>
            <person name="Abrahante J.E."/>
            <person name="Garbe J."/>
        </authorList>
    </citation>
    <scope>NUCLEOTIDE SEQUENCE</scope>
    <source>
        <strain evidence="1">Duluth1</strain>
        <tissue evidence="1">Whole animal</tissue>
    </source>
</reference>
<accession>A0A9D4EQQ3</accession>
<organism evidence="1 2">
    <name type="scientific">Dreissena polymorpha</name>
    <name type="common">Zebra mussel</name>
    <name type="synonym">Mytilus polymorpha</name>
    <dbReference type="NCBI Taxonomy" id="45954"/>
    <lineage>
        <taxon>Eukaryota</taxon>
        <taxon>Metazoa</taxon>
        <taxon>Spiralia</taxon>
        <taxon>Lophotrochozoa</taxon>
        <taxon>Mollusca</taxon>
        <taxon>Bivalvia</taxon>
        <taxon>Autobranchia</taxon>
        <taxon>Heteroconchia</taxon>
        <taxon>Euheterodonta</taxon>
        <taxon>Imparidentia</taxon>
        <taxon>Neoheterodontei</taxon>
        <taxon>Myida</taxon>
        <taxon>Dreissenoidea</taxon>
        <taxon>Dreissenidae</taxon>
        <taxon>Dreissena</taxon>
    </lineage>
</organism>
<gene>
    <name evidence="1" type="ORF">DPMN_162529</name>
</gene>
<name>A0A9D4EQQ3_DREPO</name>
<protein>
    <submittedName>
        <fullName evidence="1">Uncharacterized protein</fullName>
    </submittedName>
</protein>